<name>A0A9N9EQ24_9GLOM</name>
<gene>
    <name evidence="1" type="ORF">RFULGI_LOCUS9599</name>
</gene>
<dbReference type="EMBL" id="CAJVPZ010017478">
    <property type="protein sequence ID" value="CAG8680671.1"/>
    <property type="molecule type" value="Genomic_DNA"/>
</dbReference>
<proteinExistence type="predicted"/>
<evidence type="ECO:0000313" key="2">
    <source>
        <dbReference type="Proteomes" id="UP000789396"/>
    </source>
</evidence>
<feature type="non-terminal residue" evidence="1">
    <location>
        <position position="52"/>
    </location>
</feature>
<dbReference type="AlphaFoldDB" id="A0A9N9EQ24"/>
<protein>
    <submittedName>
        <fullName evidence="1">2368_t:CDS:1</fullName>
    </submittedName>
</protein>
<reference evidence="1" key="1">
    <citation type="submission" date="2021-06" db="EMBL/GenBank/DDBJ databases">
        <authorList>
            <person name="Kallberg Y."/>
            <person name="Tangrot J."/>
            <person name="Rosling A."/>
        </authorList>
    </citation>
    <scope>NUCLEOTIDE SEQUENCE</scope>
    <source>
        <strain evidence="1">IN212</strain>
    </source>
</reference>
<evidence type="ECO:0000313" key="1">
    <source>
        <dbReference type="EMBL" id="CAG8680671.1"/>
    </source>
</evidence>
<organism evidence="1 2">
    <name type="scientific">Racocetra fulgida</name>
    <dbReference type="NCBI Taxonomy" id="60492"/>
    <lineage>
        <taxon>Eukaryota</taxon>
        <taxon>Fungi</taxon>
        <taxon>Fungi incertae sedis</taxon>
        <taxon>Mucoromycota</taxon>
        <taxon>Glomeromycotina</taxon>
        <taxon>Glomeromycetes</taxon>
        <taxon>Diversisporales</taxon>
        <taxon>Gigasporaceae</taxon>
        <taxon>Racocetra</taxon>
    </lineage>
</organism>
<accession>A0A9N9EQ24</accession>
<keyword evidence="2" id="KW-1185">Reference proteome</keyword>
<comment type="caution">
    <text evidence="1">The sequence shown here is derived from an EMBL/GenBank/DDBJ whole genome shotgun (WGS) entry which is preliminary data.</text>
</comment>
<dbReference type="Proteomes" id="UP000789396">
    <property type="component" value="Unassembled WGS sequence"/>
</dbReference>
<sequence>MLARTSKKIKYLNFVGFTIRGLDQILEEFPHKNTTITSLILFNVELSFKAIK</sequence>